<gene>
    <name evidence="8" type="primary">EXOC7</name>
</gene>
<dbReference type="Ensembl" id="ENSOKIT00005112693.1">
    <property type="protein sequence ID" value="ENSOKIP00005105112.1"/>
    <property type="gene ID" value="ENSOKIG00005046258.1"/>
</dbReference>
<evidence type="ECO:0000256" key="4">
    <source>
        <dbReference type="ARBA" id="ARBA00026169"/>
    </source>
</evidence>
<dbReference type="InterPro" id="IPR004140">
    <property type="entry name" value="Exo70"/>
</dbReference>
<dbReference type="GeneTree" id="ENSGT00390000003595"/>
<dbReference type="SUPFAM" id="SSF74788">
    <property type="entry name" value="Cullin repeat-like"/>
    <property type="match status" value="2"/>
</dbReference>
<proteinExistence type="inferred from homology"/>
<dbReference type="InterPro" id="IPR016159">
    <property type="entry name" value="Cullin_repeat-like_dom_sf"/>
</dbReference>
<reference evidence="8" key="2">
    <citation type="submission" date="2025-09" db="UniProtKB">
        <authorList>
            <consortium name="Ensembl"/>
        </authorList>
    </citation>
    <scope>IDENTIFICATION</scope>
</reference>
<dbReference type="AlphaFoldDB" id="A0A8C7N684"/>
<dbReference type="Pfam" id="PF20669">
    <property type="entry name" value="Exo70_N"/>
    <property type="match status" value="1"/>
</dbReference>
<dbReference type="Pfam" id="PF03081">
    <property type="entry name" value="Exo70_C"/>
    <property type="match status" value="1"/>
</dbReference>
<protein>
    <recommendedName>
        <fullName evidence="4 5">Exocyst complex component 7</fullName>
    </recommendedName>
    <alternativeName>
        <fullName evidence="5">Exocyst complex component Exo70</fullName>
    </alternativeName>
</protein>
<dbReference type="PANTHER" id="PTHR12542">
    <property type="entry name" value="EXOCYST COMPLEX PROTEIN EXO70"/>
    <property type="match status" value="1"/>
</dbReference>
<evidence type="ECO:0000256" key="1">
    <source>
        <dbReference type="ARBA" id="ARBA00006756"/>
    </source>
</evidence>
<reference evidence="8" key="1">
    <citation type="submission" date="2025-08" db="UniProtKB">
        <authorList>
            <consortium name="Ensembl"/>
        </authorList>
    </citation>
    <scope>IDENTIFICATION</scope>
</reference>
<comment type="similarity">
    <text evidence="1 5">Belongs to the EXO70 family.</text>
</comment>
<evidence type="ECO:0000256" key="3">
    <source>
        <dbReference type="ARBA" id="ARBA00022483"/>
    </source>
</evidence>
<organism evidence="8 9">
    <name type="scientific">Oncorhynchus kisutch</name>
    <name type="common">Coho salmon</name>
    <name type="synonym">Salmo kisutch</name>
    <dbReference type="NCBI Taxonomy" id="8019"/>
    <lineage>
        <taxon>Eukaryota</taxon>
        <taxon>Metazoa</taxon>
        <taxon>Chordata</taxon>
        <taxon>Craniata</taxon>
        <taxon>Vertebrata</taxon>
        <taxon>Euteleostomi</taxon>
        <taxon>Actinopterygii</taxon>
        <taxon>Neopterygii</taxon>
        <taxon>Teleostei</taxon>
        <taxon>Protacanthopterygii</taxon>
        <taxon>Salmoniformes</taxon>
        <taxon>Salmonidae</taxon>
        <taxon>Salmoninae</taxon>
        <taxon>Oncorhynchus</taxon>
    </lineage>
</organism>
<dbReference type="GO" id="GO:0000145">
    <property type="term" value="C:exocyst"/>
    <property type="evidence" value="ECO:0007669"/>
    <property type="project" value="InterPro"/>
</dbReference>
<evidence type="ECO:0000313" key="8">
    <source>
        <dbReference type="Ensembl" id="ENSOKIP00005105112.1"/>
    </source>
</evidence>
<name>A0A8C7N684_ONCKI</name>
<dbReference type="GO" id="GO:0015031">
    <property type="term" value="P:protein transport"/>
    <property type="evidence" value="ECO:0007669"/>
    <property type="project" value="UniProtKB-KW"/>
</dbReference>
<comment type="function">
    <text evidence="5">Component of the exocyst complex involved in the docking of exocytic vesicles with fusion sites on the plasma membrane.</text>
</comment>
<evidence type="ECO:0000313" key="9">
    <source>
        <dbReference type="Proteomes" id="UP000694557"/>
    </source>
</evidence>
<feature type="region of interest" description="Disordered" evidence="6">
    <location>
        <begin position="633"/>
        <end position="657"/>
    </location>
</feature>
<feature type="domain" description="Exocyst complex subunit Exo70 C-terminal" evidence="7">
    <location>
        <begin position="453"/>
        <end position="838"/>
    </location>
</feature>
<accession>A0A8C7N684</accession>
<evidence type="ECO:0000259" key="7">
    <source>
        <dbReference type="Pfam" id="PF03081"/>
    </source>
</evidence>
<dbReference type="Gene3D" id="1.20.1280.170">
    <property type="entry name" value="Exocyst complex component Exo70"/>
    <property type="match status" value="2"/>
</dbReference>
<dbReference type="PANTHER" id="PTHR12542:SF41">
    <property type="entry name" value="EXOCYST COMPLEX COMPONENT 7"/>
    <property type="match status" value="1"/>
</dbReference>
<dbReference type="GO" id="GO:0006887">
    <property type="term" value="P:exocytosis"/>
    <property type="evidence" value="ECO:0007669"/>
    <property type="project" value="UniProtKB-KW"/>
</dbReference>
<keyword evidence="2 5" id="KW-0813">Transport</keyword>
<evidence type="ECO:0000256" key="6">
    <source>
        <dbReference type="SAM" id="MobiDB-lite"/>
    </source>
</evidence>
<dbReference type="GO" id="GO:0005546">
    <property type="term" value="F:phosphatidylinositol-4,5-bisphosphate binding"/>
    <property type="evidence" value="ECO:0007669"/>
    <property type="project" value="InterPro"/>
</dbReference>
<keyword evidence="5" id="KW-0653">Protein transport</keyword>
<evidence type="ECO:0000256" key="2">
    <source>
        <dbReference type="ARBA" id="ARBA00022448"/>
    </source>
</evidence>
<sequence>MTAKDETYLWREKIEEKLKRDQDLLTFVSDSLKRSDQLTKGMVSILSSLEGRLEHLENSVIPMHNSTQNLLQLKGTTQKTLFYLDDAISHYQAVRDTDKVIIQGPTGRLSDYLACVHRLKKAEEYFQQEDPDGPELNMLRGRLESAKSQLESEFQVLLGRYSKPVQTVRILDVLDKKSLNGSAGGVEEVQLIPQTRLQDIISISTWLIGEDAALTAKRRVSASKFKTRSLERNPSHHSQGKLEPSSFFTNKSYCSKLKTQSLGRKPSIENKPSMDSLGKLKANSLFTKMIGLKSFGKFKTLSLDRKPSLDKNSSLDSLGKLESSSSFTKVSTSKPYSRLNIPDIRQPSLESIPFLPRDSTSHTFPSCKPKPPASTSYILPYFRPKPSSAFDLKAHYAMVRSNQLDCSMKGLKDHKSRNLLCPVLQSRRVDSAVKKNKKTGRDSILHIEIETYMACITAFLSLAKSEYTMVSKVFPLNCSNTFETLIQVALNQLIQNGENIVSSVRRACSRHDYTALVAMLPVLGRLLEEDKEFNMLLKCTTSGTLAKFSKLVTSMKTLAARALTDFSAHVKNNPDRESMSKDGTVHEFNSNTILFLQQLLSFADAVRSILYPHDVDSDTVTMEVSSSVQVDVQHDTDADESEEQPSDSQESKGNDDQRALSPYVCKVLEHLQYNLQSKAKVYEDHALGAIFLLNNYNYILKSIKKSSLFEVVKTSGRDPEVEYGELIEQQKQVYQHSWLKVTECLTEKNLPTFKPGDKLKEKDCQVIKDKFKSFNEGLEELYKAQKAWAIPDREQRQAICQAQREMVSKAYIAFLLRCDHDFSKHPERYHKYSPAQFSVIDERSNGVAVQTSVNARQMMLTRKYAGKDCML</sequence>
<evidence type="ECO:0000256" key="5">
    <source>
        <dbReference type="RuleBase" id="RU365026"/>
    </source>
</evidence>
<keyword evidence="3 5" id="KW-0268">Exocytosis</keyword>
<keyword evidence="9" id="KW-1185">Reference proteome</keyword>
<dbReference type="InterPro" id="IPR046364">
    <property type="entry name" value="Exo70_C"/>
</dbReference>
<dbReference type="Proteomes" id="UP000694557">
    <property type="component" value="Unassembled WGS sequence"/>
</dbReference>